<organism evidence="1 2">
    <name type="scientific">Penicillium decumbens</name>
    <dbReference type="NCBI Taxonomy" id="69771"/>
    <lineage>
        <taxon>Eukaryota</taxon>
        <taxon>Fungi</taxon>
        <taxon>Dikarya</taxon>
        <taxon>Ascomycota</taxon>
        <taxon>Pezizomycotina</taxon>
        <taxon>Eurotiomycetes</taxon>
        <taxon>Eurotiomycetidae</taxon>
        <taxon>Eurotiales</taxon>
        <taxon>Aspergillaceae</taxon>
        <taxon>Penicillium</taxon>
    </lineage>
</organism>
<proteinExistence type="predicted"/>
<protein>
    <recommendedName>
        <fullName evidence="3">Fungal-type protein kinase domain-containing protein</fullName>
    </recommendedName>
</protein>
<gene>
    <name evidence="1" type="ORF">PENDEC_c009G07204</name>
</gene>
<dbReference type="OrthoDB" id="3796275at2759"/>
<name>A0A1V6PDE0_PENDC</name>
<dbReference type="Proteomes" id="UP000191522">
    <property type="component" value="Unassembled WGS sequence"/>
</dbReference>
<evidence type="ECO:0000313" key="2">
    <source>
        <dbReference type="Proteomes" id="UP000191522"/>
    </source>
</evidence>
<sequence length="189" mass="21584">MPKNQKGRQIIRPPVLCTNCITKKVCLFEWTTFATKVEEFYDQNVKLTRPIYYVGRAATGREAIDEFVGVGQESGVQSRFMQSIGTVLGAILDGLQIDIKFACWKAAESKGRPGEPDIALLDRNWQVMSIGEVKAFWVEAHSLNGVDETYLRRLLGQPLRYMRDHQCEYGFLTTFEQTIFLHKTQKNGE</sequence>
<evidence type="ECO:0000313" key="1">
    <source>
        <dbReference type="EMBL" id="OQD74767.1"/>
    </source>
</evidence>
<comment type="caution">
    <text evidence="1">The sequence shown here is derived from an EMBL/GenBank/DDBJ whole genome shotgun (WGS) entry which is preliminary data.</text>
</comment>
<dbReference type="AlphaFoldDB" id="A0A1V6PDE0"/>
<dbReference type="EMBL" id="MDYL01000009">
    <property type="protein sequence ID" value="OQD74767.1"/>
    <property type="molecule type" value="Genomic_DNA"/>
</dbReference>
<reference evidence="2" key="1">
    <citation type="journal article" date="2017" name="Nat. Microbiol.">
        <title>Global analysis of biosynthetic gene clusters reveals vast potential of secondary metabolite production in Penicillium species.</title>
        <authorList>
            <person name="Nielsen J.C."/>
            <person name="Grijseels S."/>
            <person name="Prigent S."/>
            <person name="Ji B."/>
            <person name="Dainat J."/>
            <person name="Nielsen K.F."/>
            <person name="Frisvad J.C."/>
            <person name="Workman M."/>
            <person name="Nielsen J."/>
        </authorList>
    </citation>
    <scope>NUCLEOTIDE SEQUENCE [LARGE SCALE GENOMIC DNA]</scope>
    <source>
        <strain evidence="2">IBT 11843</strain>
    </source>
</reference>
<keyword evidence="2" id="KW-1185">Reference proteome</keyword>
<accession>A0A1V6PDE0</accession>
<evidence type="ECO:0008006" key="3">
    <source>
        <dbReference type="Google" id="ProtNLM"/>
    </source>
</evidence>